<evidence type="ECO:0000256" key="1">
    <source>
        <dbReference type="ARBA" id="ARBA00022729"/>
    </source>
</evidence>
<dbReference type="InterPro" id="IPR018389">
    <property type="entry name" value="DctP_fam"/>
</dbReference>
<keyword evidence="3" id="KW-1185">Reference proteome</keyword>
<gene>
    <name evidence="2" type="ORF">GHC57_10610</name>
</gene>
<dbReference type="GO" id="GO:0055085">
    <property type="term" value="P:transmembrane transport"/>
    <property type="evidence" value="ECO:0007669"/>
    <property type="project" value="InterPro"/>
</dbReference>
<dbReference type="PANTHER" id="PTHR33376">
    <property type="match status" value="1"/>
</dbReference>
<dbReference type="InterPro" id="IPR038404">
    <property type="entry name" value="TRAP_DctP_sf"/>
</dbReference>
<dbReference type="NCBIfam" id="NF037995">
    <property type="entry name" value="TRAP_S1"/>
    <property type="match status" value="1"/>
</dbReference>
<organism evidence="2 3">
    <name type="scientific">Roseospira navarrensis</name>
    <dbReference type="NCBI Taxonomy" id="140058"/>
    <lineage>
        <taxon>Bacteria</taxon>
        <taxon>Pseudomonadati</taxon>
        <taxon>Pseudomonadota</taxon>
        <taxon>Alphaproteobacteria</taxon>
        <taxon>Rhodospirillales</taxon>
        <taxon>Rhodospirillaceae</taxon>
        <taxon>Roseospira</taxon>
    </lineage>
</organism>
<dbReference type="CDD" id="cd13680">
    <property type="entry name" value="PBP2_TRAP_SBP_like_4"/>
    <property type="match status" value="1"/>
</dbReference>
<evidence type="ECO:0000313" key="2">
    <source>
        <dbReference type="EMBL" id="MQX36968.1"/>
    </source>
</evidence>
<dbReference type="EMBL" id="WIVE01000030">
    <property type="protein sequence ID" value="MQX36968.1"/>
    <property type="molecule type" value="Genomic_DNA"/>
</dbReference>
<dbReference type="Proteomes" id="UP000434582">
    <property type="component" value="Unassembled WGS sequence"/>
</dbReference>
<name>A0A7X2D3M5_9PROT</name>
<dbReference type="Pfam" id="PF03480">
    <property type="entry name" value="DctP"/>
    <property type="match status" value="1"/>
</dbReference>
<comment type="caution">
    <text evidence="2">The sequence shown here is derived from an EMBL/GenBank/DDBJ whole genome shotgun (WGS) entry which is preliminary data.</text>
</comment>
<dbReference type="Gene3D" id="3.40.190.170">
    <property type="entry name" value="Bacterial extracellular solute-binding protein, family 7"/>
    <property type="match status" value="1"/>
</dbReference>
<protein>
    <submittedName>
        <fullName evidence="2">C4-dicarboxylate ABC transporter substrate-binding protein</fullName>
    </submittedName>
</protein>
<evidence type="ECO:0000313" key="3">
    <source>
        <dbReference type="Proteomes" id="UP000434582"/>
    </source>
</evidence>
<dbReference type="OrthoDB" id="8673861at2"/>
<accession>A0A7X2D3M5</accession>
<dbReference type="AlphaFoldDB" id="A0A7X2D3M5"/>
<reference evidence="2 3" key="1">
    <citation type="submission" date="2019-10" db="EMBL/GenBank/DDBJ databases">
        <title>Draft whole-genome sequence of the purple nonsulfur photosynthetic bacterium Roseospira navarrensis DSM 15114.</title>
        <authorList>
            <person name="Kyndt J.A."/>
            <person name="Meyer T.E."/>
        </authorList>
    </citation>
    <scope>NUCLEOTIDE SEQUENCE [LARGE SCALE GENOMIC DNA]</scope>
    <source>
        <strain evidence="2 3">DSM 15114</strain>
    </source>
</reference>
<proteinExistence type="predicted"/>
<dbReference type="PANTHER" id="PTHR33376:SF15">
    <property type="entry name" value="BLL6794 PROTEIN"/>
    <property type="match status" value="1"/>
</dbReference>
<sequence>MAGALSLGALASTAQAETLRVTLQLPMKHHLGQNLQVFKEIVEEKSNGDLTVEIYDSAQLYKDKEVPQAVASGAIEMGVASITRFAGTIPAVDIFYVPFTFPDYETLFAATAKDSAVRGPIDEAILGTGARVLWWQAYGSAVMLSNDTALRTPADMEGMKVRVFGKTLGDFVETVGGVPTLTSGSEQYMAYQRGTVDAGLTGITGVTGRKLWEVMNTVTVANVAAIEFLVLINEDLWQDMSEEHRAILTEAAAEAEAWVNSRIQEIEAAAIEETKKHADVVILGPEELAAWEVAVEPVRQGYIESAGDMGQQLLDAALALR</sequence>
<keyword evidence="1" id="KW-0732">Signal</keyword>